<feature type="domain" description="Glycosyl transferase family 1" evidence="7">
    <location>
        <begin position="668"/>
        <end position="812"/>
    </location>
</feature>
<dbReference type="InterPro" id="IPR043148">
    <property type="entry name" value="TagF_C"/>
</dbReference>
<dbReference type="RefSeq" id="WP_107541060.1">
    <property type="nucleotide sequence ID" value="NZ_PZEV01000013.1"/>
</dbReference>
<dbReference type="Pfam" id="PF04464">
    <property type="entry name" value="Glyphos_transf"/>
    <property type="match status" value="1"/>
</dbReference>
<dbReference type="PANTHER" id="PTHR37316:SF3">
    <property type="entry name" value="TEICHOIC ACID GLYCEROL-PHOSPHATE TRANSFERASE"/>
    <property type="match status" value="1"/>
</dbReference>
<dbReference type="Gene3D" id="3.40.50.12580">
    <property type="match status" value="1"/>
</dbReference>
<dbReference type="InterPro" id="IPR001296">
    <property type="entry name" value="Glyco_trans_1"/>
</dbReference>
<comment type="subcellular location">
    <subcellularLocation>
        <location evidence="1">Cell membrane</location>
        <topology evidence="1">Peripheral membrane protein</topology>
    </subcellularLocation>
</comment>
<dbReference type="GO" id="GO:0016757">
    <property type="term" value="F:glycosyltransferase activity"/>
    <property type="evidence" value="ECO:0007669"/>
    <property type="project" value="InterPro"/>
</dbReference>
<dbReference type="STRING" id="1194526.A284_11210"/>
<comment type="similarity">
    <text evidence="2">Belongs to the CDP-glycerol glycerophosphotransferase family.</text>
</comment>
<protein>
    <submittedName>
        <fullName evidence="8">Teichoic acid biosynthesis protein</fullName>
    </submittedName>
</protein>
<dbReference type="AlphaFoldDB" id="A0A2T4Q1A0"/>
<keyword evidence="4" id="KW-0808">Transferase</keyword>
<proteinExistence type="inferred from homology"/>
<evidence type="ECO:0000256" key="1">
    <source>
        <dbReference type="ARBA" id="ARBA00004202"/>
    </source>
</evidence>
<comment type="caution">
    <text evidence="8">The sequence shown here is derived from an EMBL/GenBank/DDBJ whole genome shotgun (WGS) entry which is preliminary data.</text>
</comment>
<dbReference type="Pfam" id="PF00534">
    <property type="entry name" value="Glycos_transf_1"/>
    <property type="match status" value="1"/>
</dbReference>
<dbReference type="EMBL" id="PZEV01000013">
    <property type="protein sequence ID" value="PTI51404.1"/>
    <property type="molecule type" value="Genomic_DNA"/>
</dbReference>
<dbReference type="Gene3D" id="3.40.50.11820">
    <property type="match status" value="1"/>
</dbReference>
<dbReference type="GO" id="GO:0019350">
    <property type="term" value="P:teichoic acid biosynthetic process"/>
    <property type="evidence" value="ECO:0007669"/>
    <property type="project" value="UniProtKB-KW"/>
</dbReference>
<keyword evidence="3" id="KW-1003">Cell membrane</keyword>
<sequence>MRKATQSLIKNQFKRKTSFLTKPIKTFNKSPYFKKVMTYAHYYEKNKVNSSHILYQVTDGKSMTDSPYAIFLYLTRHKAYQHLHHTWVVDSESTAQHYRKQFQHLSHVSFVIKESKSYLKALTTCKYLINNATFPAYFTKKENQVYINTWHGTPLKHMGLDIPHSLIKTQNTMRNFLISDYIISPNKHTTTILNRAFKLSPIYQGEFLEIGYPRLDLTINSTEVDIRKRLSTFVHLNQKKIILYCPTWQGTDVNKPIIEEDNIYNEVKSLESITGYQVLLKVHPFVYKKIAQSDNLKPYLVPNTFDTNQLLTVVDLMITDYSSIFFDFLVTDKPIIFYTTNHDEYARTRGLYIDNERLPGPVYTNINDVVQGIQNETYKQYDKNYQQFKSQFCSYDDGNACQRLIKAIFNTSFKPIHPHADSEKQKTKLLFYPGGLKNNGITTSMLNLLENIDYEKYDVTLMVTNNKSIEFKNNLNQINANVRVLFRSSPFLTSFKELYRVEFIRQRGVYHHFEEAIHPKHLYRREMRKVFGDIQFDYAIDYSGYAFFWGNLVLATNAKKKYIYMHSDMQDDQNRTVNGKRPHYQNLKTLFSIYKRFDKLISVSEATMKVNQQKFSSTVPKNKFNVCRNTINYSKIKRLMNDDSEIYNKDGKQVIVSYSDGNLFNTPFDHSHFNIVFIGRLSPEKGIDLLIQAIHELKTKHPHIRLYILGDGPLKETLVNMINHLNLEHNVFLLGHQRNPFYLLKRANLFALTSHYEGQSMVILEALSAGTPVLASDIIANRYVLEDGKYGMLVKNEVQYIANGIETFIKGTQPSYSTFDVESYNKAVMDEFYSLLD</sequence>
<evidence type="ECO:0000259" key="7">
    <source>
        <dbReference type="Pfam" id="PF00534"/>
    </source>
</evidence>
<dbReference type="PANTHER" id="PTHR37316">
    <property type="entry name" value="TEICHOIC ACID GLYCEROL-PHOSPHATE PRIMASE"/>
    <property type="match status" value="1"/>
</dbReference>
<dbReference type="InterPro" id="IPR007554">
    <property type="entry name" value="Glycerophosphate_synth"/>
</dbReference>
<gene>
    <name evidence="8" type="ORF">BU085_05280</name>
</gene>
<evidence type="ECO:0000256" key="2">
    <source>
        <dbReference type="ARBA" id="ARBA00010488"/>
    </source>
</evidence>
<keyword evidence="5" id="KW-0777">Teichoic acid biosynthesis</keyword>
<dbReference type="Proteomes" id="UP000240717">
    <property type="component" value="Unassembled WGS sequence"/>
</dbReference>
<organism evidence="8 9">
    <name type="scientific">Staphylococcus warneri</name>
    <dbReference type="NCBI Taxonomy" id="1292"/>
    <lineage>
        <taxon>Bacteria</taxon>
        <taxon>Bacillati</taxon>
        <taxon>Bacillota</taxon>
        <taxon>Bacilli</taxon>
        <taxon>Bacillales</taxon>
        <taxon>Staphylococcaceae</taxon>
        <taxon>Staphylococcus</taxon>
    </lineage>
</organism>
<evidence type="ECO:0000256" key="5">
    <source>
        <dbReference type="ARBA" id="ARBA00022944"/>
    </source>
</evidence>
<evidence type="ECO:0000256" key="3">
    <source>
        <dbReference type="ARBA" id="ARBA00022475"/>
    </source>
</evidence>
<evidence type="ECO:0000313" key="9">
    <source>
        <dbReference type="Proteomes" id="UP000240717"/>
    </source>
</evidence>
<reference evidence="8 9" key="1">
    <citation type="journal article" date="2016" name="Front. Microbiol.">
        <title>Comprehensive Phylogenetic Analysis of Bovine Non-aureus Staphylococci Species Based on Whole-Genome Sequencing.</title>
        <authorList>
            <person name="Naushad S."/>
            <person name="Barkema H.W."/>
            <person name="Luby C."/>
            <person name="Condas L.A."/>
            <person name="Nobrega D.B."/>
            <person name="Carson D.A."/>
            <person name="De Buck J."/>
        </authorList>
    </citation>
    <scope>NUCLEOTIDE SEQUENCE [LARGE SCALE GENOMIC DNA]</scope>
    <source>
        <strain evidence="8 9">SNUC 2993</strain>
    </source>
</reference>
<dbReference type="GO" id="GO:0047355">
    <property type="term" value="F:CDP-glycerol glycerophosphotransferase activity"/>
    <property type="evidence" value="ECO:0007669"/>
    <property type="project" value="InterPro"/>
</dbReference>
<dbReference type="InterPro" id="IPR043149">
    <property type="entry name" value="TagF_N"/>
</dbReference>
<accession>A0A2T4Q1A0</accession>
<dbReference type="Gene3D" id="3.40.50.2000">
    <property type="entry name" value="Glycogen Phosphorylase B"/>
    <property type="match status" value="2"/>
</dbReference>
<evidence type="ECO:0000256" key="4">
    <source>
        <dbReference type="ARBA" id="ARBA00022679"/>
    </source>
</evidence>
<dbReference type="InterPro" id="IPR051612">
    <property type="entry name" value="Teichoic_Acid_Biosynth"/>
</dbReference>
<evidence type="ECO:0000313" key="8">
    <source>
        <dbReference type="EMBL" id="PTI51404.1"/>
    </source>
</evidence>
<dbReference type="SUPFAM" id="SSF53756">
    <property type="entry name" value="UDP-Glycosyltransferase/glycogen phosphorylase"/>
    <property type="match status" value="2"/>
</dbReference>
<keyword evidence="6" id="KW-0472">Membrane</keyword>
<dbReference type="GO" id="GO:0005886">
    <property type="term" value="C:plasma membrane"/>
    <property type="evidence" value="ECO:0007669"/>
    <property type="project" value="UniProtKB-SubCell"/>
</dbReference>
<dbReference type="CDD" id="cd03811">
    <property type="entry name" value="GT4_GT28_WabH-like"/>
    <property type="match status" value="1"/>
</dbReference>
<name>A0A2T4Q1A0_STAWA</name>
<evidence type="ECO:0000256" key="6">
    <source>
        <dbReference type="ARBA" id="ARBA00023136"/>
    </source>
</evidence>